<keyword evidence="6 8" id="KW-1133">Transmembrane helix</keyword>
<comment type="similarity">
    <text evidence="2 8">Belongs to the UPF0283 family.</text>
</comment>
<reference evidence="10 11" key="1">
    <citation type="submission" date="2020-08" db="EMBL/GenBank/DDBJ databases">
        <title>Genomic Encyclopedia of Type Strains, Phase IV (KMG-IV): sequencing the most valuable type-strain genomes for metagenomic binning, comparative biology and taxonomic classification.</title>
        <authorList>
            <person name="Goeker M."/>
        </authorList>
    </citation>
    <scope>NUCLEOTIDE SEQUENCE [LARGE SCALE GENOMIC DNA]</scope>
    <source>
        <strain evidence="10 11">DSM 102238</strain>
    </source>
</reference>
<protein>
    <recommendedName>
        <fullName evidence="8">UPF0283 membrane protein GGR04_003018</fullName>
    </recommendedName>
</protein>
<feature type="compositionally biased region" description="Pro residues" evidence="9">
    <location>
        <begin position="15"/>
        <end position="29"/>
    </location>
</feature>
<accession>A0A7W6H5X4</accession>
<feature type="region of interest" description="Disordered" evidence="9">
    <location>
        <begin position="1"/>
        <end position="30"/>
    </location>
</feature>
<keyword evidence="3 8" id="KW-1003">Cell membrane</keyword>
<dbReference type="InterPro" id="IPR006507">
    <property type="entry name" value="UPF0283"/>
</dbReference>
<evidence type="ECO:0000256" key="4">
    <source>
        <dbReference type="ARBA" id="ARBA00022519"/>
    </source>
</evidence>
<evidence type="ECO:0000256" key="7">
    <source>
        <dbReference type="ARBA" id="ARBA00023136"/>
    </source>
</evidence>
<feature type="transmembrane region" description="Helical" evidence="8">
    <location>
        <begin position="70"/>
        <end position="91"/>
    </location>
</feature>
<evidence type="ECO:0000256" key="8">
    <source>
        <dbReference type="HAMAP-Rule" id="MF_01085"/>
    </source>
</evidence>
<organism evidence="10 11">
    <name type="scientific">Aureimonas pseudogalii</name>
    <dbReference type="NCBI Taxonomy" id="1744844"/>
    <lineage>
        <taxon>Bacteria</taxon>
        <taxon>Pseudomonadati</taxon>
        <taxon>Pseudomonadota</taxon>
        <taxon>Alphaproteobacteria</taxon>
        <taxon>Hyphomicrobiales</taxon>
        <taxon>Aurantimonadaceae</taxon>
        <taxon>Aureimonas</taxon>
    </lineage>
</organism>
<dbReference type="NCBIfam" id="TIGR01620">
    <property type="entry name" value="hyp_HI0043"/>
    <property type="match status" value="1"/>
</dbReference>
<dbReference type="HAMAP" id="MF_01085">
    <property type="entry name" value="UPF0283"/>
    <property type="match status" value="1"/>
</dbReference>
<dbReference type="RefSeq" id="WP_183200714.1">
    <property type="nucleotide sequence ID" value="NZ_JACIEK010000008.1"/>
</dbReference>
<dbReference type="EMBL" id="JACIEK010000008">
    <property type="protein sequence ID" value="MBB3999159.1"/>
    <property type="molecule type" value="Genomic_DNA"/>
</dbReference>
<feature type="transmembrane region" description="Helical" evidence="8">
    <location>
        <begin position="103"/>
        <end position="123"/>
    </location>
</feature>
<dbReference type="PANTHER" id="PTHR39342:SF1">
    <property type="entry name" value="UPF0283 MEMBRANE PROTEIN YCJF"/>
    <property type="match status" value="1"/>
</dbReference>
<evidence type="ECO:0000313" key="11">
    <source>
        <dbReference type="Proteomes" id="UP000542776"/>
    </source>
</evidence>
<dbReference type="AlphaFoldDB" id="A0A7W6H5X4"/>
<sequence length="353" mass="38015">MSDLPPRRPAAFRIDPPPTTTAAPEPPRMPRAFGDLGRIEIAADEGFETEAMATLDAEPARRHARRPFSFGRLLMGALGVLVSLVTGLAIDDFVRDLFTRADWLGWMAVGVTGLALVGLFGIAGREIRGIVKLNRVERERLDGAAAYESDSARDARDVVSRLVALLASRPESARGRERLAATRDDVIDGRDLVTLAERELLLPLDARARALVLAASKRVSVVTAVSPRAIVDLAFVFFETIRLVRAISELYGARPGTIGLVRLTRDVLAHLAVTGSIAVGDSLIQQVVGHGLATKLSAKLGEGVVNGLLTARIGLAAMDLCRPLPFLSVQRPRIGDFLNDLTQFGRNENGRAP</sequence>
<evidence type="ECO:0000256" key="1">
    <source>
        <dbReference type="ARBA" id="ARBA00004429"/>
    </source>
</evidence>
<keyword evidence="7 8" id="KW-0472">Membrane</keyword>
<evidence type="ECO:0000256" key="5">
    <source>
        <dbReference type="ARBA" id="ARBA00022692"/>
    </source>
</evidence>
<evidence type="ECO:0000256" key="9">
    <source>
        <dbReference type="SAM" id="MobiDB-lite"/>
    </source>
</evidence>
<keyword evidence="4" id="KW-0997">Cell inner membrane</keyword>
<evidence type="ECO:0000256" key="3">
    <source>
        <dbReference type="ARBA" id="ARBA00022475"/>
    </source>
</evidence>
<dbReference type="GO" id="GO:0005886">
    <property type="term" value="C:plasma membrane"/>
    <property type="evidence" value="ECO:0007669"/>
    <property type="project" value="UniProtKB-SubCell"/>
</dbReference>
<dbReference type="PANTHER" id="PTHR39342">
    <property type="entry name" value="UPF0283 MEMBRANE PROTEIN YCJF"/>
    <property type="match status" value="1"/>
</dbReference>
<dbReference type="Proteomes" id="UP000542776">
    <property type="component" value="Unassembled WGS sequence"/>
</dbReference>
<dbReference type="Pfam" id="PF05128">
    <property type="entry name" value="DUF697"/>
    <property type="match status" value="1"/>
</dbReference>
<gene>
    <name evidence="10" type="ORF">GGR04_003018</name>
</gene>
<keyword evidence="5 8" id="KW-0812">Transmembrane</keyword>
<evidence type="ECO:0000256" key="2">
    <source>
        <dbReference type="ARBA" id="ARBA00008255"/>
    </source>
</evidence>
<dbReference type="InterPro" id="IPR021147">
    <property type="entry name" value="DUF697"/>
</dbReference>
<proteinExistence type="inferred from homology"/>
<comment type="subcellular location">
    <subcellularLocation>
        <location evidence="1">Cell inner membrane</location>
        <topology evidence="1">Multi-pass membrane protein</topology>
    </subcellularLocation>
    <subcellularLocation>
        <location evidence="8">Cell membrane</location>
        <topology evidence="8">Multi-pass membrane protein</topology>
    </subcellularLocation>
</comment>
<name>A0A7W6H5X4_9HYPH</name>
<evidence type="ECO:0000313" key="10">
    <source>
        <dbReference type="EMBL" id="MBB3999159.1"/>
    </source>
</evidence>
<keyword evidence="11" id="KW-1185">Reference proteome</keyword>
<comment type="caution">
    <text evidence="10">The sequence shown here is derived from an EMBL/GenBank/DDBJ whole genome shotgun (WGS) entry which is preliminary data.</text>
</comment>
<evidence type="ECO:0000256" key="6">
    <source>
        <dbReference type="ARBA" id="ARBA00022989"/>
    </source>
</evidence>